<dbReference type="STRING" id="12957.A0A158NKV2"/>
<dbReference type="InterPro" id="IPR027268">
    <property type="entry name" value="Peptidase_M4/M1_CTD_sf"/>
</dbReference>
<evidence type="ECO:0000256" key="14">
    <source>
        <dbReference type="ARBA" id="ARBA00023288"/>
    </source>
</evidence>
<evidence type="ECO:0000259" key="15">
    <source>
        <dbReference type="Pfam" id="PF01433"/>
    </source>
</evidence>
<dbReference type="InterPro" id="IPR014782">
    <property type="entry name" value="Peptidase_M1_dom"/>
</dbReference>
<evidence type="ECO:0000256" key="11">
    <source>
        <dbReference type="ARBA" id="ARBA00023049"/>
    </source>
</evidence>
<protein>
    <recommendedName>
        <fullName evidence="20">Peptidase M1 membrane alanine aminopeptidase domain-containing protein</fullName>
    </recommendedName>
</protein>
<dbReference type="EMBL" id="ADTU01018879">
    <property type="status" value="NOT_ANNOTATED_CDS"/>
    <property type="molecule type" value="Genomic_DNA"/>
</dbReference>
<reference evidence="19" key="1">
    <citation type="journal article" date="2011" name="PLoS Genet.">
        <title>The genome sequence of the leaf-cutter ant Atta cephalotes reveals insights into its obligate symbiotic lifestyle.</title>
        <authorList>
            <person name="Suen G."/>
            <person name="Teiling C."/>
            <person name="Li L."/>
            <person name="Holt C."/>
            <person name="Abouheif E."/>
            <person name="Bornberg-Bauer E."/>
            <person name="Bouffard P."/>
            <person name="Caldera E.J."/>
            <person name="Cash E."/>
            <person name="Cavanaugh A."/>
            <person name="Denas O."/>
            <person name="Elhaik E."/>
            <person name="Fave M.J."/>
            <person name="Gadau J."/>
            <person name="Gibson J.D."/>
            <person name="Graur D."/>
            <person name="Grubbs K.J."/>
            <person name="Hagen D.E."/>
            <person name="Harkins T.T."/>
            <person name="Helmkampf M."/>
            <person name="Hu H."/>
            <person name="Johnson B.R."/>
            <person name="Kim J."/>
            <person name="Marsh S.E."/>
            <person name="Moeller J.A."/>
            <person name="Munoz-Torres M.C."/>
            <person name="Murphy M.C."/>
            <person name="Naughton M.C."/>
            <person name="Nigam S."/>
            <person name="Overson R."/>
            <person name="Rajakumar R."/>
            <person name="Reese J.T."/>
            <person name="Scott J.J."/>
            <person name="Smith C.R."/>
            <person name="Tao S."/>
            <person name="Tsutsui N.D."/>
            <person name="Viljakainen L."/>
            <person name="Wissler L."/>
            <person name="Yandell M.D."/>
            <person name="Zimmer F."/>
            <person name="Taylor J."/>
            <person name="Slater S.C."/>
            <person name="Clifton S.W."/>
            <person name="Warren W.C."/>
            <person name="Elsik C.G."/>
            <person name="Smith C.D."/>
            <person name="Weinstock G.M."/>
            <person name="Gerardo N.M."/>
            <person name="Currie C.R."/>
        </authorList>
    </citation>
    <scope>NUCLEOTIDE SEQUENCE [LARGE SCALE GENOMIC DNA]</scope>
</reference>
<dbReference type="Pfam" id="PF17900">
    <property type="entry name" value="Peptidase_M1_N"/>
    <property type="match status" value="1"/>
</dbReference>
<keyword evidence="10" id="KW-0862">Zinc</keyword>
<keyword evidence="7" id="KW-0479">Metal-binding</keyword>
<dbReference type="AlphaFoldDB" id="A0A158NKV2"/>
<dbReference type="EnsemblMetazoa" id="XM_012202770.1">
    <property type="protein sequence ID" value="XP_012058160.1"/>
    <property type="gene ID" value="LOC105621304"/>
</dbReference>
<name>A0A158NKV2_ATTCE</name>
<evidence type="ECO:0000256" key="3">
    <source>
        <dbReference type="ARBA" id="ARBA00010136"/>
    </source>
</evidence>
<keyword evidence="8" id="KW-0732">Signal</keyword>
<keyword evidence="14" id="KW-0449">Lipoprotein</keyword>
<evidence type="ECO:0000256" key="6">
    <source>
        <dbReference type="ARBA" id="ARBA00022670"/>
    </source>
</evidence>
<evidence type="ECO:0000256" key="8">
    <source>
        <dbReference type="ARBA" id="ARBA00022729"/>
    </source>
</evidence>
<keyword evidence="9" id="KW-0378">Hydrolase</keyword>
<dbReference type="GO" id="GO:0098552">
    <property type="term" value="C:side of membrane"/>
    <property type="evidence" value="ECO:0007669"/>
    <property type="project" value="UniProtKB-KW"/>
</dbReference>
<evidence type="ECO:0000256" key="13">
    <source>
        <dbReference type="ARBA" id="ARBA00023180"/>
    </source>
</evidence>
<dbReference type="SUPFAM" id="SSF55486">
    <property type="entry name" value="Metalloproteases ('zincins'), catalytic domain"/>
    <property type="match status" value="1"/>
</dbReference>
<dbReference type="GO" id="GO:0006508">
    <property type="term" value="P:proteolysis"/>
    <property type="evidence" value="ECO:0007669"/>
    <property type="project" value="UniProtKB-KW"/>
</dbReference>
<gene>
    <name evidence="18" type="primary">105621304</name>
</gene>
<organism evidence="18 19">
    <name type="scientific">Atta cephalotes</name>
    <name type="common">Leafcutter ant</name>
    <dbReference type="NCBI Taxonomy" id="12957"/>
    <lineage>
        <taxon>Eukaryota</taxon>
        <taxon>Metazoa</taxon>
        <taxon>Ecdysozoa</taxon>
        <taxon>Arthropoda</taxon>
        <taxon>Hexapoda</taxon>
        <taxon>Insecta</taxon>
        <taxon>Pterygota</taxon>
        <taxon>Neoptera</taxon>
        <taxon>Endopterygota</taxon>
        <taxon>Hymenoptera</taxon>
        <taxon>Apocrita</taxon>
        <taxon>Aculeata</taxon>
        <taxon>Formicoidea</taxon>
        <taxon>Formicidae</taxon>
        <taxon>Myrmicinae</taxon>
        <taxon>Atta</taxon>
    </lineage>
</organism>
<dbReference type="InterPro" id="IPR045357">
    <property type="entry name" value="Aminopeptidase_N-like_N"/>
</dbReference>
<dbReference type="PRINTS" id="PR00756">
    <property type="entry name" value="ALADIPTASE"/>
</dbReference>
<dbReference type="Pfam" id="PF11838">
    <property type="entry name" value="ERAP1_C"/>
    <property type="match status" value="1"/>
</dbReference>
<dbReference type="InParanoid" id="A0A158NKV2"/>
<dbReference type="InterPro" id="IPR024571">
    <property type="entry name" value="ERAP1-like_C_dom"/>
</dbReference>
<dbReference type="GO" id="GO:0005886">
    <property type="term" value="C:plasma membrane"/>
    <property type="evidence" value="ECO:0007669"/>
    <property type="project" value="UniProtKB-SubCell"/>
</dbReference>
<keyword evidence="6" id="KW-0645">Protease</keyword>
<comment type="similarity">
    <text evidence="3">Belongs to the peptidase M1 family.</text>
</comment>
<evidence type="ECO:0000256" key="12">
    <source>
        <dbReference type="ARBA" id="ARBA00023136"/>
    </source>
</evidence>
<dbReference type="InterPro" id="IPR042097">
    <property type="entry name" value="Aminopeptidase_N-like_N_sf"/>
</dbReference>
<sequence>MPVHPKENVFNSFINGTDVIWLNGVHFQPIRGRRLFPCWDEPAFKTTFKISILHHENYTALSNTPIQKLEFANNNMVWTHFRITPLMSTYHVAVVLTNFPSDHINVNTFEHQAIWCRLYSARYTIFARNVLEIVTSHLETRWNKKISKIDHIILPDSENIWDRHFRDEITRLVVHEVAHHWSNNLIRLSWWSYLWIIDGIAGLLAANTINEIFPDSQISDLFVVQIRHDSLNLDTHSLMKPLQQKINDISDIDLLFTSVSYIKAPTIFRMLQHVLTDVIFWKGINKYLNMEFSQLSSKNSVSDLWTAMQIAYIELNSEYMINLTKMMSKWTTASQYPVVNVIRDSRSGNIIISHKGNSWWIPITYTTQTDLNFNDTEPYHWLTPHTEEINIPNIKQFDWIILNLQQTGYYRVNYDLTMWQRIVSYLNSDNYKNIHVLNRAQILDDAFYLAIEEKSLNLSTFWNLSHYLSRETDYVAWYPMIKAFEYLSIFIPFPEIGLEEKMRRILPILFKKIGYQEIPDENDFTKCLRQEIAKWACVLGDSDCRIIATSRLEWHFTNPEKHKYIYCLIYASVLTVKS</sequence>
<keyword evidence="12" id="KW-0472">Membrane</keyword>
<evidence type="ECO:0000256" key="1">
    <source>
        <dbReference type="ARBA" id="ARBA00001947"/>
    </source>
</evidence>
<dbReference type="Gene3D" id="2.60.40.1730">
    <property type="entry name" value="tricorn interacting facor f3 domain"/>
    <property type="match status" value="1"/>
</dbReference>
<evidence type="ECO:0000256" key="9">
    <source>
        <dbReference type="ARBA" id="ARBA00022801"/>
    </source>
</evidence>
<keyword evidence="4" id="KW-1003">Cell membrane</keyword>
<dbReference type="Proteomes" id="UP000005205">
    <property type="component" value="Unassembled WGS sequence"/>
</dbReference>
<dbReference type="GO" id="GO:0070006">
    <property type="term" value="F:metalloaminopeptidase activity"/>
    <property type="evidence" value="ECO:0007669"/>
    <property type="project" value="TreeGrafter"/>
</dbReference>
<dbReference type="OrthoDB" id="7549261at2759"/>
<evidence type="ECO:0000313" key="18">
    <source>
        <dbReference type="EnsemblMetazoa" id="XP_012058160.1"/>
    </source>
</evidence>
<dbReference type="PANTHER" id="PTHR11533">
    <property type="entry name" value="PROTEASE M1 ZINC METALLOPROTEASE"/>
    <property type="match status" value="1"/>
</dbReference>
<dbReference type="PANTHER" id="PTHR11533:SF301">
    <property type="entry name" value="AMINOPEPTIDASE"/>
    <property type="match status" value="1"/>
</dbReference>
<keyword evidence="5" id="KW-0336">GPI-anchor</keyword>
<feature type="domain" description="ERAP1-like C-terminal" evidence="16">
    <location>
        <begin position="399"/>
        <end position="556"/>
    </location>
</feature>
<dbReference type="Gene3D" id="1.25.50.20">
    <property type="match status" value="1"/>
</dbReference>
<evidence type="ECO:0000256" key="5">
    <source>
        <dbReference type="ARBA" id="ARBA00022622"/>
    </source>
</evidence>
<dbReference type="SUPFAM" id="SSF63737">
    <property type="entry name" value="Leukotriene A4 hydrolase N-terminal domain"/>
    <property type="match status" value="1"/>
</dbReference>
<dbReference type="Pfam" id="PF01433">
    <property type="entry name" value="Peptidase_M1"/>
    <property type="match status" value="1"/>
</dbReference>
<feature type="domain" description="Aminopeptidase N-like N-terminal" evidence="17">
    <location>
        <begin position="25"/>
        <end position="90"/>
    </location>
</feature>
<dbReference type="InterPro" id="IPR050344">
    <property type="entry name" value="Peptidase_M1_aminopeptidases"/>
</dbReference>
<proteinExistence type="inferred from homology"/>
<comment type="cofactor">
    <cofactor evidence="1">
        <name>Zn(2+)</name>
        <dbReference type="ChEBI" id="CHEBI:29105"/>
    </cofactor>
</comment>
<dbReference type="GO" id="GO:0008270">
    <property type="term" value="F:zinc ion binding"/>
    <property type="evidence" value="ECO:0007669"/>
    <property type="project" value="InterPro"/>
</dbReference>
<feature type="domain" description="Peptidase M1 membrane alanine aminopeptidase" evidence="15">
    <location>
        <begin position="153"/>
        <end position="330"/>
    </location>
</feature>
<dbReference type="Gene3D" id="1.10.390.10">
    <property type="entry name" value="Neutral Protease Domain 2"/>
    <property type="match status" value="1"/>
</dbReference>
<dbReference type="GO" id="GO:0005737">
    <property type="term" value="C:cytoplasm"/>
    <property type="evidence" value="ECO:0007669"/>
    <property type="project" value="TreeGrafter"/>
</dbReference>
<dbReference type="FunFam" id="2.60.40.1910:FF:000008">
    <property type="entry name" value="Aminopeptidase"/>
    <property type="match status" value="1"/>
</dbReference>
<keyword evidence="13" id="KW-0325">Glycoprotein</keyword>
<evidence type="ECO:0008006" key="20">
    <source>
        <dbReference type="Google" id="ProtNLM"/>
    </source>
</evidence>
<dbReference type="GO" id="GO:0043171">
    <property type="term" value="P:peptide catabolic process"/>
    <property type="evidence" value="ECO:0007669"/>
    <property type="project" value="TreeGrafter"/>
</dbReference>
<evidence type="ECO:0000259" key="17">
    <source>
        <dbReference type="Pfam" id="PF17900"/>
    </source>
</evidence>
<dbReference type="GO" id="GO:0042277">
    <property type="term" value="F:peptide binding"/>
    <property type="evidence" value="ECO:0007669"/>
    <property type="project" value="TreeGrafter"/>
</dbReference>
<evidence type="ECO:0000313" key="19">
    <source>
        <dbReference type="Proteomes" id="UP000005205"/>
    </source>
</evidence>
<evidence type="ECO:0000259" key="16">
    <source>
        <dbReference type="Pfam" id="PF11838"/>
    </source>
</evidence>
<reference evidence="18" key="2">
    <citation type="submission" date="2016-04" db="UniProtKB">
        <authorList>
            <consortium name="EnsemblMetazoa"/>
        </authorList>
    </citation>
    <scope>IDENTIFICATION</scope>
</reference>
<evidence type="ECO:0000256" key="10">
    <source>
        <dbReference type="ARBA" id="ARBA00022833"/>
    </source>
</evidence>
<comment type="subcellular location">
    <subcellularLocation>
        <location evidence="2">Cell membrane</location>
        <topology evidence="2">Lipid-anchor</topology>
        <topology evidence="2">GPI-anchor</topology>
    </subcellularLocation>
</comment>
<evidence type="ECO:0000256" key="4">
    <source>
        <dbReference type="ARBA" id="ARBA00022475"/>
    </source>
</evidence>
<dbReference type="KEGG" id="acep:105621304"/>
<evidence type="ECO:0000256" key="7">
    <source>
        <dbReference type="ARBA" id="ARBA00022723"/>
    </source>
</evidence>
<evidence type="ECO:0000256" key="2">
    <source>
        <dbReference type="ARBA" id="ARBA00004609"/>
    </source>
</evidence>
<dbReference type="Gene3D" id="2.60.40.1910">
    <property type="match status" value="1"/>
</dbReference>
<dbReference type="InterPro" id="IPR001930">
    <property type="entry name" value="Peptidase_M1"/>
</dbReference>
<dbReference type="GO" id="GO:0005615">
    <property type="term" value="C:extracellular space"/>
    <property type="evidence" value="ECO:0007669"/>
    <property type="project" value="TreeGrafter"/>
</dbReference>
<keyword evidence="19" id="KW-1185">Reference proteome</keyword>
<accession>A0A158NKV2</accession>
<keyword evidence="11" id="KW-0482">Metalloprotease</keyword>